<gene>
    <name evidence="1" type="ORF">H5410_006320</name>
</gene>
<dbReference type="AlphaFoldDB" id="A0A9J6A8U7"/>
<protein>
    <submittedName>
        <fullName evidence="1">Uncharacterized protein</fullName>
    </submittedName>
</protein>
<comment type="caution">
    <text evidence="1">The sequence shown here is derived from an EMBL/GenBank/DDBJ whole genome shotgun (WGS) entry which is preliminary data.</text>
</comment>
<evidence type="ECO:0000313" key="1">
    <source>
        <dbReference type="EMBL" id="KAG5621102.1"/>
    </source>
</evidence>
<organism evidence="1 2">
    <name type="scientific">Solanum commersonii</name>
    <name type="common">Commerson's wild potato</name>
    <name type="synonym">Commerson's nightshade</name>
    <dbReference type="NCBI Taxonomy" id="4109"/>
    <lineage>
        <taxon>Eukaryota</taxon>
        <taxon>Viridiplantae</taxon>
        <taxon>Streptophyta</taxon>
        <taxon>Embryophyta</taxon>
        <taxon>Tracheophyta</taxon>
        <taxon>Spermatophyta</taxon>
        <taxon>Magnoliopsida</taxon>
        <taxon>eudicotyledons</taxon>
        <taxon>Gunneridae</taxon>
        <taxon>Pentapetalae</taxon>
        <taxon>asterids</taxon>
        <taxon>lamiids</taxon>
        <taxon>Solanales</taxon>
        <taxon>Solanaceae</taxon>
        <taxon>Solanoideae</taxon>
        <taxon>Solaneae</taxon>
        <taxon>Solanum</taxon>
    </lineage>
</organism>
<sequence length="63" mass="7347">MQGLHYLIVETIGVGAFTSKGTNKCQLLPEETDSLFWVEQKRMKFSVKSCYMRLNKRNESNFN</sequence>
<reference evidence="1 2" key="1">
    <citation type="submission" date="2020-09" db="EMBL/GenBank/DDBJ databases">
        <title>De no assembly of potato wild relative species, Solanum commersonii.</title>
        <authorList>
            <person name="Cho K."/>
        </authorList>
    </citation>
    <scope>NUCLEOTIDE SEQUENCE [LARGE SCALE GENOMIC DNA]</scope>
    <source>
        <strain evidence="1">LZ3.2</strain>
        <tissue evidence="1">Leaf</tissue>
    </source>
</reference>
<accession>A0A9J6A8U7</accession>
<keyword evidence="2" id="KW-1185">Reference proteome</keyword>
<dbReference type="Proteomes" id="UP000824120">
    <property type="component" value="Chromosome 2"/>
</dbReference>
<evidence type="ECO:0000313" key="2">
    <source>
        <dbReference type="Proteomes" id="UP000824120"/>
    </source>
</evidence>
<proteinExistence type="predicted"/>
<name>A0A9J6A8U7_SOLCO</name>
<dbReference type="EMBL" id="JACXVP010000002">
    <property type="protein sequence ID" value="KAG5621102.1"/>
    <property type="molecule type" value="Genomic_DNA"/>
</dbReference>